<proteinExistence type="predicted"/>
<reference evidence="1 2" key="1">
    <citation type="journal article" date="2019" name="Commun. Biol.">
        <title>The bagworm genome reveals a unique fibroin gene that provides high tensile strength.</title>
        <authorList>
            <person name="Kono N."/>
            <person name="Nakamura H."/>
            <person name="Ohtoshi R."/>
            <person name="Tomita M."/>
            <person name="Numata K."/>
            <person name="Arakawa K."/>
        </authorList>
    </citation>
    <scope>NUCLEOTIDE SEQUENCE [LARGE SCALE GENOMIC DNA]</scope>
</reference>
<accession>A0A4C1WF51</accession>
<name>A0A4C1WF51_EUMVA</name>
<organism evidence="1 2">
    <name type="scientific">Eumeta variegata</name>
    <name type="common">Bagworm moth</name>
    <name type="synonym">Eumeta japonica</name>
    <dbReference type="NCBI Taxonomy" id="151549"/>
    <lineage>
        <taxon>Eukaryota</taxon>
        <taxon>Metazoa</taxon>
        <taxon>Ecdysozoa</taxon>
        <taxon>Arthropoda</taxon>
        <taxon>Hexapoda</taxon>
        <taxon>Insecta</taxon>
        <taxon>Pterygota</taxon>
        <taxon>Neoptera</taxon>
        <taxon>Endopterygota</taxon>
        <taxon>Lepidoptera</taxon>
        <taxon>Glossata</taxon>
        <taxon>Ditrysia</taxon>
        <taxon>Tineoidea</taxon>
        <taxon>Psychidae</taxon>
        <taxon>Oiketicinae</taxon>
        <taxon>Eumeta</taxon>
    </lineage>
</organism>
<protein>
    <submittedName>
        <fullName evidence="1">Uncharacterized protein</fullName>
    </submittedName>
</protein>
<evidence type="ECO:0000313" key="1">
    <source>
        <dbReference type="EMBL" id="GBP49470.1"/>
    </source>
</evidence>
<sequence>MNRPECLYMAARRRLTRRRSVRTNPPWSADKKNINRQSYSIPCVRRVPSFFYVPSISRAERRESRFVSRRTGSLMRHTDGLRVRRLLRTEVVSTTSVTSRRRRYSAPRCDYSDRRTCVVI</sequence>
<gene>
    <name evidence="1" type="ORF">EVAR_25684_1</name>
</gene>
<dbReference type="EMBL" id="BGZK01000545">
    <property type="protein sequence ID" value="GBP49470.1"/>
    <property type="molecule type" value="Genomic_DNA"/>
</dbReference>
<dbReference type="AlphaFoldDB" id="A0A4C1WF51"/>
<evidence type="ECO:0000313" key="2">
    <source>
        <dbReference type="Proteomes" id="UP000299102"/>
    </source>
</evidence>
<dbReference type="Proteomes" id="UP000299102">
    <property type="component" value="Unassembled WGS sequence"/>
</dbReference>
<comment type="caution">
    <text evidence="1">The sequence shown here is derived from an EMBL/GenBank/DDBJ whole genome shotgun (WGS) entry which is preliminary data.</text>
</comment>
<keyword evidence="2" id="KW-1185">Reference proteome</keyword>